<name>A0AAP7ZNA3_RALSL</name>
<dbReference type="AlphaFoldDB" id="A0AAP7ZNA3"/>
<dbReference type="Proteomes" id="UP000216164">
    <property type="component" value="Unassembled WGS sequence"/>
</dbReference>
<proteinExistence type="predicted"/>
<dbReference type="InterPro" id="IPR012674">
    <property type="entry name" value="Calycin"/>
</dbReference>
<accession>A0AAP7ZNA3</accession>
<dbReference type="RefSeq" id="WP_003270869.1">
    <property type="nucleotide sequence ID" value="NZ_NCTK01000001.1"/>
</dbReference>
<dbReference type="EMBL" id="NCTK01000001">
    <property type="protein sequence ID" value="OYQ13623.1"/>
    <property type="molecule type" value="Genomic_DNA"/>
</dbReference>
<evidence type="ECO:0000259" key="1">
    <source>
        <dbReference type="Pfam" id="PF22036"/>
    </source>
</evidence>
<feature type="domain" description="MoaF-like" evidence="1">
    <location>
        <begin position="8"/>
        <end position="102"/>
    </location>
</feature>
<gene>
    <name evidence="2" type="ORF">B7R77_10415</name>
</gene>
<organism evidence="2 3">
    <name type="scientific">Ralstonia solanacearum K60</name>
    <dbReference type="NCBI Taxonomy" id="1091042"/>
    <lineage>
        <taxon>Bacteria</taxon>
        <taxon>Pseudomonadati</taxon>
        <taxon>Pseudomonadota</taxon>
        <taxon>Betaproteobacteria</taxon>
        <taxon>Burkholderiales</taxon>
        <taxon>Burkholderiaceae</taxon>
        <taxon>Ralstonia</taxon>
        <taxon>Ralstonia solanacearum species complex</taxon>
    </lineage>
</organism>
<protein>
    <recommendedName>
        <fullName evidence="1">MoaF-like domain-containing protein</fullName>
    </recommendedName>
</protein>
<dbReference type="Pfam" id="PF22036">
    <property type="entry name" value="MoaF_like"/>
    <property type="match status" value="1"/>
</dbReference>
<sequence length="105" mass="11849">MSTSFPAVGHRYLVDFGAFRVELYFASETSLTYTSVKSDGSRGGSETVAIRVEPIAHLIYLVTWQESDKTTVVHVENYEKHTIVTNITNPDLSFEQYHGTFKQLS</sequence>
<dbReference type="Gene3D" id="2.40.128.20">
    <property type="match status" value="1"/>
</dbReference>
<dbReference type="InterPro" id="IPR053892">
    <property type="entry name" value="MoaF-like"/>
</dbReference>
<evidence type="ECO:0000313" key="2">
    <source>
        <dbReference type="EMBL" id="OYQ13623.1"/>
    </source>
</evidence>
<reference evidence="2 3" key="1">
    <citation type="submission" date="2017-04" db="EMBL/GenBank/DDBJ databases">
        <title>Genome Announcement: Closed genomes of Ralstonia solanacearum strains K60, UW551, and UW700.</title>
        <authorList>
            <person name="Hayes M."/>
            <person name="Macintyre A.M."/>
            <person name="Allen C."/>
        </authorList>
    </citation>
    <scope>NUCLEOTIDE SEQUENCE [LARGE SCALE GENOMIC DNA]</scope>
    <source>
        <strain evidence="2 3">UW25</strain>
    </source>
</reference>
<evidence type="ECO:0000313" key="3">
    <source>
        <dbReference type="Proteomes" id="UP000216164"/>
    </source>
</evidence>
<comment type="caution">
    <text evidence="2">The sequence shown here is derived from an EMBL/GenBank/DDBJ whole genome shotgun (WGS) entry which is preliminary data.</text>
</comment>